<dbReference type="Gene3D" id="2.40.50.100">
    <property type="match status" value="1"/>
</dbReference>
<keyword evidence="1" id="KW-0472">Membrane</keyword>
<dbReference type="SUPFAM" id="SSF111369">
    <property type="entry name" value="HlyD-like secretion proteins"/>
    <property type="match status" value="1"/>
</dbReference>
<dbReference type="EMBL" id="JAAIKC010000001">
    <property type="protein sequence ID" value="NEW05713.1"/>
    <property type="molecule type" value="Genomic_DNA"/>
</dbReference>
<name>A0A6G3ZU28_9BACL</name>
<gene>
    <name evidence="2" type="ORF">GK047_06725</name>
</gene>
<evidence type="ECO:0000313" key="2">
    <source>
        <dbReference type="EMBL" id="NEW05713.1"/>
    </source>
</evidence>
<reference evidence="2" key="1">
    <citation type="submission" date="2020-02" db="EMBL/GenBank/DDBJ databases">
        <authorList>
            <person name="Shen X.-R."/>
            <person name="Zhang Y.-X."/>
        </authorList>
    </citation>
    <scope>NUCLEOTIDE SEQUENCE</scope>
    <source>
        <strain evidence="2">SYP-B3998</strain>
    </source>
</reference>
<evidence type="ECO:0000256" key="1">
    <source>
        <dbReference type="SAM" id="Phobius"/>
    </source>
</evidence>
<keyword evidence="1" id="KW-0812">Transmembrane</keyword>
<sequence>MGLKEEPNDRRRKRNIQIAFSVFIGVLVLFTLFSNTLQSLTLPKVKTEKLVIGSLVHTLEGSGVLRPLAEVKLSNPAGWKIKKILVKEGEIVKKGQKLIIYDSQTAESELQDEVASLEKQKINLLGMQDRFVLSTAEGDESKIRSASRDIATLKLDLGMQERKINERRERLVIQKELSAPFDGRITKLNAVEGLASMGEPDVLISNDSRGYRFEFLADSLMLSNFGISIAAKIKVETNARLDQPSKIIEGTIAELVDAEPRLESLSNQEAKKTVAIAQKLVRVTVVSSELEGGEQAFVKLTNRSQQEGRRVSNVAIHQDREGKYIYKIDEQRGALGNVFVARKASIQVIETNEIESMIQVDNVNEDDLIILESSEPLQDSNRIRLQ</sequence>
<dbReference type="GO" id="GO:1990281">
    <property type="term" value="C:efflux pump complex"/>
    <property type="evidence" value="ECO:0007669"/>
    <property type="project" value="TreeGrafter"/>
</dbReference>
<accession>A0A6G3ZU28</accession>
<dbReference type="AlphaFoldDB" id="A0A6G3ZU28"/>
<proteinExistence type="predicted"/>
<feature type="transmembrane region" description="Helical" evidence="1">
    <location>
        <begin position="18"/>
        <end position="37"/>
    </location>
</feature>
<dbReference type="PANTHER" id="PTHR30469">
    <property type="entry name" value="MULTIDRUG RESISTANCE PROTEIN MDTA"/>
    <property type="match status" value="1"/>
</dbReference>
<dbReference type="GO" id="GO:0015562">
    <property type="term" value="F:efflux transmembrane transporter activity"/>
    <property type="evidence" value="ECO:0007669"/>
    <property type="project" value="TreeGrafter"/>
</dbReference>
<keyword evidence="1" id="KW-1133">Transmembrane helix</keyword>
<protein>
    <submittedName>
        <fullName evidence="2">Biotin/lipoyl-binding protein</fullName>
    </submittedName>
</protein>
<organism evidence="2">
    <name type="scientific">Paenibacillus sp. SYP-B3998</name>
    <dbReference type="NCBI Taxonomy" id="2678564"/>
    <lineage>
        <taxon>Bacteria</taxon>
        <taxon>Bacillati</taxon>
        <taxon>Bacillota</taxon>
        <taxon>Bacilli</taxon>
        <taxon>Bacillales</taxon>
        <taxon>Paenibacillaceae</taxon>
        <taxon>Paenibacillus</taxon>
    </lineage>
</organism>
<comment type="caution">
    <text evidence="2">The sequence shown here is derived from an EMBL/GenBank/DDBJ whole genome shotgun (WGS) entry which is preliminary data.</text>
</comment>